<evidence type="ECO:0000256" key="5">
    <source>
        <dbReference type="ARBA" id="ARBA00023125"/>
    </source>
</evidence>
<evidence type="ECO:0000256" key="6">
    <source>
        <dbReference type="ARBA" id="ARBA00023163"/>
    </source>
</evidence>
<dbReference type="PANTHER" id="PTHR47782">
    <property type="entry name" value="ZN(II)2CYS6 TRANSCRIPTION FACTOR (EUROFUNG)-RELATED"/>
    <property type="match status" value="1"/>
</dbReference>
<feature type="domain" description="Xylanolytic transcriptional activator regulatory" evidence="9">
    <location>
        <begin position="272"/>
        <end position="356"/>
    </location>
</feature>
<keyword evidence="11" id="KW-1185">Reference proteome</keyword>
<dbReference type="SMART" id="SM00906">
    <property type="entry name" value="Fungal_trans"/>
    <property type="match status" value="1"/>
</dbReference>
<keyword evidence="4" id="KW-0805">Transcription regulation</keyword>
<comment type="subcellular location">
    <subcellularLocation>
        <location evidence="1">Nucleus</location>
    </subcellularLocation>
</comment>
<dbReference type="CDD" id="cd00067">
    <property type="entry name" value="GAL4"/>
    <property type="match status" value="1"/>
</dbReference>
<dbReference type="CDD" id="cd12148">
    <property type="entry name" value="fungal_TF_MHR"/>
    <property type="match status" value="1"/>
</dbReference>
<dbReference type="InParanoid" id="A0A2J6TUY3"/>
<evidence type="ECO:0000256" key="3">
    <source>
        <dbReference type="ARBA" id="ARBA00022833"/>
    </source>
</evidence>
<keyword evidence="6" id="KW-0804">Transcription</keyword>
<dbReference type="Gene3D" id="4.10.240.10">
    <property type="entry name" value="Zn(2)-C6 fungal-type DNA-binding domain"/>
    <property type="match status" value="1"/>
</dbReference>
<evidence type="ECO:0000256" key="8">
    <source>
        <dbReference type="SAM" id="MobiDB-lite"/>
    </source>
</evidence>
<feature type="region of interest" description="Disordered" evidence="8">
    <location>
        <begin position="65"/>
        <end position="99"/>
    </location>
</feature>
<accession>A0A2J6TUY3</accession>
<keyword evidence="7" id="KW-0539">Nucleus</keyword>
<gene>
    <name evidence="10" type="ORF">K444DRAFT_639797</name>
</gene>
<dbReference type="InterPro" id="IPR036864">
    <property type="entry name" value="Zn2-C6_fun-type_DNA-bd_sf"/>
</dbReference>
<dbReference type="Proteomes" id="UP000235371">
    <property type="component" value="Unassembled WGS sequence"/>
</dbReference>
<name>A0A2J6TUY3_9HELO</name>
<dbReference type="OrthoDB" id="2399539at2759"/>
<evidence type="ECO:0000256" key="2">
    <source>
        <dbReference type="ARBA" id="ARBA00022723"/>
    </source>
</evidence>
<keyword evidence="2" id="KW-0479">Metal-binding</keyword>
<evidence type="ECO:0000313" key="11">
    <source>
        <dbReference type="Proteomes" id="UP000235371"/>
    </source>
</evidence>
<feature type="compositionally biased region" description="Polar residues" evidence="8">
    <location>
        <begin position="84"/>
        <end position="99"/>
    </location>
</feature>
<evidence type="ECO:0000256" key="4">
    <source>
        <dbReference type="ARBA" id="ARBA00023015"/>
    </source>
</evidence>
<dbReference type="RefSeq" id="XP_024743705.1">
    <property type="nucleotide sequence ID" value="XM_024884419.1"/>
</dbReference>
<dbReference type="GeneID" id="36592496"/>
<dbReference type="GO" id="GO:0005634">
    <property type="term" value="C:nucleus"/>
    <property type="evidence" value="ECO:0007669"/>
    <property type="project" value="UniProtKB-SubCell"/>
</dbReference>
<dbReference type="STRING" id="1095630.A0A2J6TUY3"/>
<sequence length="703" mass="79022">MQACDRCHGRKSRCNKQRLTYDQCQKAEAGCTYTDRSKDPLYRRSQIEALERKLRQTEARNAALSSELARARTTTAARALPASTPENPASPHTASKSASGSDVIHEVSFLASAVAGDRYYLGSTSGVLFASLVRASVDVTSEPQPNGPGLVGGVGDRSSSSHKLYSAQLPKTGGESLPPESLAKKLIASYLAHDHFYYPFLLPSFVLSVSELVYREPSFYEDNLFDAFVFDMVLAIANANVSKYEWQMLPSAESHHSRAMLSSSIQDTSASMWHLVGIAVHTTYELGLHRESAYQIKPETVLDDADRKRLGDQEIWRRCFWSVFDLDRVVSITLDRPVAINSDDCDVEFLSLENEHFINSGFFNEAASDEPFNRTAIFVHITKYRILCGKIMRCLRSLKKPEHNDSNAKVVRDELALPDMDLSHVMSKERSSFRSKEWYELVYNNAVLMLFRPSPMLSDISRDPTSLQKLFTASKQAVNLYSYLYRSRKINYSWITLHSVFMAGLTYIYAVSCHFRETRRSPPSGAVLPEDPSTIEIVNDTRACSNVLVAVSERWNALRHCHEVFDRLSDAVIEDAIKFQCSPRAFYHFVAARPSTPLQQPNQTMSSQDRSEEIARDLAMQYSTWCGNGGLAWSINLDYYSPSPLAVDSEFRNSFGDLQQLYSQPFSGDPVTQLSQDWLGYIDAFDGMAPLPSGPEFSNTTMQ</sequence>
<feature type="region of interest" description="Disordered" evidence="8">
    <location>
        <begin position="140"/>
        <end position="161"/>
    </location>
</feature>
<evidence type="ECO:0000259" key="9">
    <source>
        <dbReference type="SMART" id="SM00906"/>
    </source>
</evidence>
<dbReference type="GO" id="GO:0000981">
    <property type="term" value="F:DNA-binding transcription factor activity, RNA polymerase II-specific"/>
    <property type="evidence" value="ECO:0007669"/>
    <property type="project" value="InterPro"/>
</dbReference>
<reference evidence="10 11" key="1">
    <citation type="submission" date="2016-04" db="EMBL/GenBank/DDBJ databases">
        <title>A degradative enzymes factory behind the ericoid mycorrhizal symbiosis.</title>
        <authorList>
            <consortium name="DOE Joint Genome Institute"/>
            <person name="Martino E."/>
            <person name="Morin E."/>
            <person name="Grelet G."/>
            <person name="Kuo A."/>
            <person name="Kohler A."/>
            <person name="Daghino S."/>
            <person name="Barry K."/>
            <person name="Choi C."/>
            <person name="Cichocki N."/>
            <person name="Clum A."/>
            <person name="Copeland A."/>
            <person name="Hainaut M."/>
            <person name="Haridas S."/>
            <person name="Labutti K."/>
            <person name="Lindquist E."/>
            <person name="Lipzen A."/>
            <person name="Khouja H.-R."/>
            <person name="Murat C."/>
            <person name="Ohm R."/>
            <person name="Olson A."/>
            <person name="Spatafora J."/>
            <person name="Veneault-Fourrey C."/>
            <person name="Henrissat B."/>
            <person name="Grigoriev I."/>
            <person name="Martin F."/>
            <person name="Perotto S."/>
        </authorList>
    </citation>
    <scope>NUCLEOTIDE SEQUENCE [LARGE SCALE GENOMIC DNA]</scope>
    <source>
        <strain evidence="10 11">E</strain>
    </source>
</reference>
<dbReference type="InterPro" id="IPR007219">
    <property type="entry name" value="XnlR_reg_dom"/>
</dbReference>
<evidence type="ECO:0000313" key="10">
    <source>
        <dbReference type="EMBL" id="PMD66801.1"/>
    </source>
</evidence>
<proteinExistence type="predicted"/>
<dbReference type="EMBL" id="KZ613743">
    <property type="protein sequence ID" value="PMD66801.1"/>
    <property type="molecule type" value="Genomic_DNA"/>
</dbReference>
<dbReference type="GO" id="GO:0043565">
    <property type="term" value="F:sequence-specific DNA binding"/>
    <property type="evidence" value="ECO:0007669"/>
    <property type="project" value="TreeGrafter"/>
</dbReference>
<dbReference type="AlphaFoldDB" id="A0A2J6TUY3"/>
<keyword evidence="3" id="KW-0862">Zinc</keyword>
<organism evidence="10 11">
    <name type="scientific">Hyaloscypha bicolor E</name>
    <dbReference type="NCBI Taxonomy" id="1095630"/>
    <lineage>
        <taxon>Eukaryota</taxon>
        <taxon>Fungi</taxon>
        <taxon>Dikarya</taxon>
        <taxon>Ascomycota</taxon>
        <taxon>Pezizomycotina</taxon>
        <taxon>Leotiomycetes</taxon>
        <taxon>Helotiales</taxon>
        <taxon>Hyaloscyphaceae</taxon>
        <taxon>Hyaloscypha</taxon>
        <taxon>Hyaloscypha bicolor</taxon>
    </lineage>
</organism>
<evidence type="ECO:0000256" key="1">
    <source>
        <dbReference type="ARBA" id="ARBA00004123"/>
    </source>
</evidence>
<dbReference type="Pfam" id="PF04082">
    <property type="entry name" value="Fungal_trans"/>
    <property type="match status" value="1"/>
</dbReference>
<dbReference type="GO" id="GO:0006351">
    <property type="term" value="P:DNA-templated transcription"/>
    <property type="evidence" value="ECO:0007669"/>
    <property type="project" value="InterPro"/>
</dbReference>
<evidence type="ECO:0000256" key="7">
    <source>
        <dbReference type="ARBA" id="ARBA00023242"/>
    </source>
</evidence>
<keyword evidence="5" id="KW-0238">DNA-binding</keyword>
<dbReference type="PANTHER" id="PTHR47782:SF12">
    <property type="entry name" value="ZN(II)2CYS6 TRANSCRIPTION FACTOR (EUROFUNG)"/>
    <property type="match status" value="1"/>
</dbReference>
<dbReference type="InterPro" id="IPR052202">
    <property type="entry name" value="Yeast_MetPath_Reg"/>
</dbReference>
<dbReference type="GO" id="GO:0045944">
    <property type="term" value="P:positive regulation of transcription by RNA polymerase II"/>
    <property type="evidence" value="ECO:0007669"/>
    <property type="project" value="TreeGrafter"/>
</dbReference>
<dbReference type="InterPro" id="IPR001138">
    <property type="entry name" value="Zn2Cys6_DnaBD"/>
</dbReference>
<dbReference type="GO" id="GO:0008270">
    <property type="term" value="F:zinc ion binding"/>
    <property type="evidence" value="ECO:0007669"/>
    <property type="project" value="InterPro"/>
</dbReference>
<protein>
    <recommendedName>
        <fullName evidence="9">Xylanolytic transcriptional activator regulatory domain-containing protein</fullName>
    </recommendedName>
</protein>